<gene>
    <name evidence="1" type="ORF">BST63_33585</name>
</gene>
<organism evidence="1 2">
    <name type="scientific">Bradyrhizobium canariense</name>
    <dbReference type="NCBI Taxonomy" id="255045"/>
    <lineage>
        <taxon>Bacteria</taxon>
        <taxon>Pseudomonadati</taxon>
        <taxon>Pseudomonadota</taxon>
        <taxon>Alphaproteobacteria</taxon>
        <taxon>Hyphomicrobiales</taxon>
        <taxon>Nitrobacteraceae</taxon>
        <taxon>Bradyrhizobium</taxon>
    </lineage>
</organism>
<keyword evidence="2" id="KW-1185">Reference proteome</keyword>
<reference evidence="1 2" key="1">
    <citation type="submission" date="2017-03" db="EMBL/GenBank/DDBJ databases">
        <title>Whole genome sequences of fourteen strains of Bradyrhizobium canariense and one strain of Bradyrhizobium japonicum isolated from Lupinus (Papilionoideae: Genisteae) species in Algeria.</title>
        <authorList>
            <person name="Crovadore J."/>
            <person name="Chekireb D."/>
            <person name="Brachmann A."/>
            <person name="Chablais R."/>
            <person name="Cochard B."/>
            <person name="Lefort F."/>
        </authorList>
    </citation>
    <scope>NUCLEOTIDE SEQUENCE [LARGE SCALE GENOMIC DNA]</scope>
    <source>
        <strain evidence="1 2">UBMAN05</strain>
    </source>
</reference>
<evidence type="ECO:0000313" key="1">
    <source>
        <dbReference type="EMBL" id="OSJ21877.1"/>
    </source>
</evidence>
<sequence>MVKLRLNCLGSILAGFRASVAAKPAVMPREGGASSTRRPIRSIMAVSEYWIVRSSRTMTAVVRMVLENIRLTKDVRLMSTATHRNTR</sequence>
<dbReference type="EMBL" id="NAFK01000176">
    <property type="protein sequence ID" value="OSJ21877.1"/>
    <property type="molecule type" value="Genomic_DNA"/>
</dbReference>
<protein>
    <recommendedName>
        <fullName evidence="3">Secreted protein</fullName>
    </recommendedName>
</protein>
<proteinExistence type="predicted"/>
<evidence type="ECO:0000313" key="2">
    <source>
        <dbReference type="Proteomes" id="UP000193884"/>
    </source>
</evidence>
<name>A0ABX3WTL8_9BRAD</name>
<comment type="caution">
    <text evidence="1">The sequence shown here is derived from an EMBL/GenBank/DDBJ whole genome shotgun (WGS) entry which is preliminary data.</text>
</comment>
<dbReference type="Proteomes" id="UP000193884">
    <property type="component" value="Unassembled WGS sequence"/>
</dbReference>
<accession>A0ABX3WTL8</accession>
<evidence type="ECO:0008006" key="3">
    <source>
        <dbReference type="Google" id="ProtNLM"/>
    </source>
</evidence>